<evidence type="ECO:0000256" key="11">
    <source>
        <dbReference type="ARBA" id="ARBA00022782"/>
    </source>
</evidence>
<dbReference type="SUPFAM" id="SSF50044">
    <property type="entry name" value="SH3-domain"/>
    <property type="match status" value="1"/>
</dbReference>
<evidence type="ECO:0000256" key="8">
    <source>
        <dbReference type="ARBA" id="ARBA00022553"/>
    </source>
</evidence>
<feature type="domain" description="SH3" evidence="23">
    <location>
        <begin position="530"/>
        <end position="603"/>
    </location>
</feature>
<gene>
    <name evidence="25" type="primary">BIN1</name>
</gene>
<dbReference type="CDD" id="cd12139">
    <property type="entry name" value="SH3_Bin1"/>
    <property type="match status" value="1"/>
</dbReference>
<name>A0A8C5QDA0_9ANUR</name>
<keyword evidence="13" id="KW-0175">Coiled coil</keyword>
<evidence type="ECO:0000256" key="3">
    <source>
        <dbReference type="ARBA" id="ARBA00004496"/>
    </source>
</evidence>
<dbReference type="GO" id="GO:0048156">
    <property type="term" value="F:tau protein binding"/>
    <property type="evidence" value="ECO:0007669"/>
    <property type="project" value="TreeGrafter"/>
</dbReference>
<evidence type="ECO:0000256" key="17">
    <source>
        <dbReference type="ARBA" id="ARBA00069394"/>
    </source>
</evidence>
<keyword evidence="8" id="KW-0597">Phosphoprotein</keyword>
<dbReference type="GO" id="GO:0051649">
    <property type="term" value="P:establishment of localization in cell"/>
    <property type="evidence" value="ECO:0007669"/>
    <property type="project" value="UniProtKB-ARBA"/>
</dbReference>
<evidence type="ECO:0000313" key="25">
    <source>
        <dbReference type="Ensembl" id="ENSLLEP00000035539.1"/>
    </source>
</evidence>
<evidence type="ECO:0000256" key="12">
    <source>
        <dbReference type="ARBA" id="ARBA00022990"/>
    </source>
</evidence>
<dbReference type="OrthoDB" id="446293at2759"/>
<dbReference type="GO" id="GO:0006897">
    <property type="term" value="P:endocytosis"/>
    <property type="evidence" value="ECO:0007669"/>
    <property type="project" value="UniProtKB-KW"/>
</dbReference>
<dbReference type="InterPro" id="IPR035471">
    <property type="entry name" value="Amphiphysin-2_SH3"/>
</dbReference>
<feature type="region of interest" description="Disordered" evidence="22">
    <location>
        <begin position="346"/>
        <end position="368"/>
    </location>
</feature>
<evidence type="ECO:0000256" key="2">
    <source>
        <dbReference type="ARBA" id="ARBA00004177"/>
    </source>
</evidence>
<keyword evidence="14" id="KW-0472">Membrane</keyword>
<reference evidence="25" key="1">
    <citation type="submission" date="2025-08" db="UniProtKB">
        <authorList>
            <consortium name="Ensembl"/>
        </authorList>
    </citation>
    <scope>IDENTIFICATION</scope>
</reference>
<dbReference type="InterPro" id="IPR001452">
    <property type="entry name" value="SH3_domain"/>
</dbReference>
<keyword evidence="12" id="KW-0007">Acetylation</keyword>
<evidence type="ECO:0000259" key="24">
    <source>
        <dbReference type="PROSITE" id="PS51021"/>
    </source>
</evidence>
<keyword evidence="10" id="KW-0967">Endosome</keyword>
<evidence type="ECO:0000256" key="6">
    <source>
        <dbReference type="ARBA" id="ARBA00022475"/>
    </source>
</evidence>
<dbReference type="PROSITE" id="PS50002">
    <property type="entry name" value="SH3"/>
    <property type="match status" value="1"/>
</dbReference>
<evidence type="ECO:0000256" key="14">
    <source>
        <dbReference type="ARBA" id="ARBA00023136"/>
    </source>
</evidence>
<evidence type="ECO:0000256" key="10">
    <source>
        <dbReference type="ARBA" id="ARBA00022753"/>
    </source>
</evidence>
<keyword evidence="5" id="KW-0217">Developmental protein</keyword>
<dbReference type="PANTHER" id="PTHR46514:SF4">
    <property type="entry name" value="MYC BOX-DEPENDENT-INTERACTING PROTEIN 1"/>
    <property type="match status" value="1"/>
</dbReference>
<protein>
    <recommendedName>
        <fullName evidence="17">Myc box-dependent-interacting protein 1</fullName>
    </recommendedName>
    <alternativeName>
        <fullName evidence="18">Amphiphysin II</fullName>
    </alternativeName>
    <alternativeName>
        <fullName evidence="20">Amphiphysin-like protein</fullName>
    </alternativeName>
    <alternativeName>
        <fullName evidence="19">Bridging integrator 1</fullName>
    </alternativeName>
</protein>
<dbReference type="InterPro" id="IPR027267">
    <property type="entry name" value="AH/BAR_dom_sf"/>
</dbReference>
<keyword evidence="11" id="KW-0221">Differentiation</keyword>
<feature type="compositionally biased region" description="Polar residues" evidence="22">
    <location>
        <begin position="454"/>
        <end position="463"/>
    </location>
</feature>
<feature type="region of interest" description="Disordered" evidence="22">
    <location>
        <begin position="285"/>
        <end position="332"/>
    </location>
</feature>
<accession>A0A8C5QDA0</accession>
<dbReference type="AlphaFoldDB" id="A0A8C5QDA0"/>
<dbReference type="InterPro" id="IPR036028">
    <property type="entry name" value="SH3-like_dom_sf"/>
</dbReference>
<proteinExistence type="predicted"/>
<keyword evidence="7" id="KW-0963">Cytoplasm</keyword>
<keyword evidence="26" id="KW-1185">Reference proteome</keyword>
<dbReference type="PRINTS" id="PR01253">
    <property type="entry name" value="AMPHIPHYSIN2"/>
</dbReference>
<dbReference type="GO" id="GO:0030315">
    <property type="term" value="C:T-tubule"/>
    <property type="evidence" value="ECO:0007669"/>
    <property type="project" value="UniProtKB-SubCell"/>
</dbReference>
<dbReference type="GO" id="GO:0030100">
    <property type="term" value="P:regulation of endocytosis"/>
    <property type="evidence" value="ECO:0007669"/>
    <property type="project" value="InterPro"/>
</dbReference>
<evidence type="ECO:0000256" key="18">
    <source>
        <dbReference type="ARBA" id="ARBA00077838"/>
    </source>
</evidence>
<evidence type="ECO:0000256" key="13">
    <source>
        <dbReference type="ARBA" id="ARBA00023054"/>
    </source>
</evidence>
<evidence type="ECO:0000256" key="21">
    <source>
        <dbReference type="PROSITE-ProRule" id="PRU00192"/>
    </source>
</evidence>
<dbReference type="FunFam" id="1.20.1270.60:FF:000013">
    <property type="entry name" value="Amphiphysin isoform 2"/>
    <property type="match status" value="1"/>
</dbReference>
<evidence type="ECO:0000256" key="7">
    <source>
        <dbReference type="ARBA" id="ARBA00022490"/>
    </source>
</evidence>
<dbReference type="Gene3D" id="1.20.1270.60">
    <property type="entry name" value="Arfaptin homology (AH) domain/BAR domain"/>
    <property type="match status" value="1"/>
</dbReference>
<dbReference type="InterPro" id="IPR003023">
    <property type="entry name" value="Amphiphysin_2"/>
</dbReference>
<keyword evidence="9" id="KW-0254">Endocytosis</keyword>
<evidence type="ECO:0000256" key="19">
    <source>
        <dbReference type="ARBA" id="ARBA00080400"/>
    </source>
</evidence>
<dbReference type="GeneTree" id="ENSGT00950000182882"/>
<feature type="compositionally biased region" description="Pro residues" evidence="22">
    <location>
        <begin position="302"/>
        <end position="312"/>
    </location>
</feature>
<dbReference type="SMART" id="SM00721">
    <property type="entry name" value="BAR"/>
    <property type="match status" value="1"/>
</dbReference>
<dbReference type="Pfam" id="PF07653">
    <property type="entry name" value="SH3_2"/>
    <property type="match status" value="1"/>
</dbReference>
<dbReference type="FunFam" id="2.30.30.40:FF:000029">
    <property type="entry name" value="myc box-dependent-interacting protein 1 isoform X2"/>
    <property type="match status" value="1"/>
</dbReference>
<dbReference type="GO" id="GO:0008021">
    <property type="term" value="C:synaptic vesicle"/>
    <property type="evidence" value="ECO:0007669"/>
    <property type="project" value="TreeGrafter"/>
</dbReference>
<evidence type="ECO:0000256" key="20">
    <source>
        <dbReference type="ARBA" id="ARBA00082834"/>
    </source>
</evidence>
<feature type="compositionally biased region" description="Basic and acidic residues" evidence="22">
    <location>
        <begin position="473"/>
        <end position="485"/>
    </location>
</feature>
<dbReference type="GO" id="GO:0005634">
    <property type="term" value="C:nucleus"/>
    <property type="evidence" value="ECO:0007669"/>
    <property type="project" value="UniProtKB-SubCell"/>
</dbReference>
<dbReference type="Ensembl" id="ENSLLET00000036895.1">
    <property type="protein sequence ID" value="ENSLLEP00000035539.1"/>
    <property type="gene ID" value="ENSLLEG00000022493.1"/>
</dbReference>
<feature type="region of interest" description="Disordered" evidence="22">
    <location>
        <begin position="395"/>
        <end position="430"/>
    </location>
</feature>
<reference evidence="25" key="2">
    <citation type="submission" date="2025-09" db="UniProtKB">
        <authorList>
            <consortium name="Ensembl"/>
        </authorList>
    </citation>
    <scope>IDENTIFICATION</scope>
</reference>
<evidence type="ECO:0000256" key="15">
    <source>
        <dbReference type="ARBA" id="ARBA00023242"/>
    </source>
</evidence>
<comment type="subcellular location">
    <subcellularLocation>
        <location evidence="16">Cell membrane</location>
        <location evidence="16">Sarcolemma</location>
        <location evidence="16">T-tubule</location>
    </subcellularLocation>
    <subcellularLocation>
        <location evidence="3">Cytoplasm</location>
    </subcellularLocation>
    <subcellularLocation>
        <location evidence="2">Endosome</location>
    </subcellularLocation>
    <subcellularLocation>
        <location evidence="1">Nucleus</location>
    </subcellularLocation>
</comment>
<dbReference type="InterPro" id="IPR004148">
    <property type="entry name" value="BAR_dom"/>
</dbReference>
<dbReference type="SUPFAM" id="SSF103657">
    <property type="entry name" value="BAR/IMD domain-like"/>
    <property type="match status" value="1"/>
</dbReference>
<dbReference type="Gene3D" id="2.30.30.40">
    <property type="entry name" value="SH3 Domains"/>
    <property type="match status" value="1"/>
</dbReference>
<dbReference type="PANTHER" id="PTHR46514">
    <property type="entry name" value="AMPHIPHYSIN"/>
    <property type="match status" value="1"/>
</dbReference>
<dbReference type="GO" id="GO:0030154">
    <property type="term" value="P:cell differentiation"/>
    <property type="evidence" value="ECO:0007669"/>
    <property type="project" value="UniProtKB-KW"/>
</dbReference>
<keyword evidence="6" id="KW-1003">Cell membrane</keyword>
<evidence type="ECO:0000313" key="26">
    <source>
        <dbReference type="Proteomes" id="UP000694569"/>
    </source>
</evidence>
<dbReference type="GO" id="GO:0005768">
    <property type="term" value="C:endosome"/>
    <property type="evidence" value="ECO:0007669"/>
    <property type="project" value="UniProtKB-SubCell"/>
</dbReference>
<evidence type="ECO:0000256" key="5">
    <source>
        <dbReference type="ARBA" id="ARBA00022473"/>
    </source>
</evidence>
<keyword evidence="4 21" id="KW-0728">SH3 domain</keyword>
<dbReference type="InterPro" id="IPR003005">
    <property type="entry name" value="Amphiphysin"/>
</dbReference>
<dbReference type="SMART" id="SM00326">
    <property type="entry name" value="SH3"/>
    <property type="match status" value="1"/>
</dbReference>
<evidence type="ECO:0000256" key="1">
    <source>
        <dbReference type="ARBA" id="ARBA00004123"/>
    </source>
</evidence>
<dbReference type="GO" id="GO:0005543">
    <property type="term" value="F:phospholipid binding"/>
    <property type="evidence" value="ECO:0007669"/>
    <property type="project" value="TreeGrafter"/>
</dbReference>
<evidence type="ECO:0000256" key="22">
    <source>
        <dbReference type="SAM" id="MobiDB-lite"/>
    </source>
</evidence>
<feature type="domain" description="BAR" evidence="24">
    <location>
        <begin position="29"/>
        <end position="279"/>
    </location>
</feature>
<organism evidence="25 26">
    <name type="scientific">Leptobrachium leishanense</name>
    <name type="common">Leishan spiny toad</name>
    <dbReference type="NCBI Taxonomy" id="445787"/>
    <lineage>
        <taxon>Eukaryota</taxon>
        <taxon>Metazoa</taxon>
        <taxon>Chordata</taxon>
        <taxon>Craniata</taxon>
        <taxon>Vertebrata</taxon>
        <taxon>Euteleostomi</taxon>
        <taxon>Amphibia</taxon>
        <taxon>Batrachia</taxon>
        <taxon>Anura</taxon>
        <taxon>Pelobatoidea</taxon>
        <taxon>Megophryidae</taxon>
        <taxon>Leptobrachium</taxon>
    </lineage>
</organism>
<keyword evidence="15" id="KW-0539">Nucleus</keyword>
<dbReference type="PRINTS" id="PR01251">
    <property type="entry name" value="AMPHIPHYSIN"/>
</dbReference>
<dbReference type="PROSITE" id="PS51021">
    <property type="entry name" value="BAR"/>
    <property type="match status" value="1"/>
</dbReference>
<evidence type="ECO:0000256" key="16">
    <source>
        <dbReference type="ARBA" id="ARBA00024012"/>
    </source>
</evidence>
<evidence type="ECO:0000256" key="4">
    <source>
        <dbReference type="ARBA" id="ARBA00022443"/>
    </source>
</evidence>
<dbReference type="GO" id="GO:0030424">
    <property type="term" value="C:axon"/>
    <property type="evidence" value="ECO:0007669"/>
    <property type="project" value="UniProtKB-ARBA"/>
</dbReference>
<feature type="region of interest" description="Disordered" evidence="22">
    <location>
        <begin position="454"/>
        <end position="504"/>
    </location>
</feature>
<evidence type="ECO:0000256" key="9">
    <source>
        <dbReference type="ARBA" id="ARBA00022583"/>
    </source>
</evidence>
<dbReference type="Proteomes" id="UP000694569">
    <property type="component" value="Unplaced"/>
</dbReference>
<evidence type="ECO:0000259" key="23">
    <source>
        <dbReference type="PROSITE" id="PS50002"/>
    </source>
</evidence>
<dbReference type="Pfam" id="PF03114">
    <property type="entry name" value="BAR"/>
    <property type="match status" value="1"/>
</dbReference>
<sequence>MAELGSKGVSAGKIASNVQKKLTRAQEKVLQKLGKADETKDIQFEQFVLNFSKQLTEGSKLQKDLRTYLASVKAMHEASKKLTECLQDIYEPDWPGREDTYRIAENNDLLWTDYHQKLVDQALLTMDTYLGQFPDIKSRIAKRGRKLVDYDSARHHYESLQNAKKKDDAKIAKPVSLLEKAAPQWCQGKIQAHLVAQTNLLRNQAEEEMVKTQKVFEEMNTDLQEELPSLWNSRVGFYVNTFQSIAGLEENFHREMGKLHQNLNDVLVTLDEQQGKPSANAFTAIKAQPSDPSAAKANKTPSSPPDEPPPSAPENKTANHESEEAFGSPAASATASFFAEAPSVTISKSPSQLRKGPPVPPPPKLTPCKDIKQEQIIGLFDDNFVPEISVTTPSQFEAAWPQPEEPSLLDLDFDPLKPDTTSGATAQSLPWDLWESEKSAEQFSTDGAFVVDWSSQLTETDSAQPAESTPAAKPEEAKKEPESKPEPAPAAPEPATQSQSSLPAVVVETFTATVNGTVESSPPKKDMPPGFLFKVRAQHDYAATDSDELELKSGEVVLVTAFDNPDEQDEGWLMGIKESDWLQNKEFEKHRGVFPENFTDKNM</sequence>